<dbReference type="PROSITE" id="PS51257">
    <property type="entry name" value="PROKAR_LIPOPROTEIN"/>
    <property type="match status" value="1"/>
</dbReference>
<dbReference type="SUPFAM" id="SSF52833">
    <property type="entry name" value="Thioredoxin-like"/>
    <property type="match status" value="1"/>
</dbReference>
<dbReference type="SUPFAM" id="SSF51905">
    <property type="entry name" value="FAD/NAD(P)-binding domain"/>
    <property type="match status" value="1"/>
</dbReference>
<dbReference type="InterPro" id="IPR036188">
    <property type="entry name" value="FAD/NAD-bd_sf"/>
</dbReference>
<dbReference type="RefSeq" id="WP_210656700.1">
    <property type="nucleotide sequence ID" value="NZ_JAGKQQ010000001.1"/>
</dbReference>
<reference evidence="6 7" key="1">
    <citation type="submission" date="2021-04" db="EMBL/GenBank/DDBJ databases">
        <authorList>
            <person name="Ivanova A."/>
        </authorList>
    </citation>
    <scope>NUCLEOTIDE SEQUENCE [LARGE SCALE GENOMIC DNA]</scope>
    <source>
        <strain evidence="6 7">G18</strain>
    </source>
</reference>
<evidence type="ECO:0000256" key="4">
    <source>
        <dbReference type="ARBA" id="ARBA00022827"/>
    </source>
</evidence>
<dbReference type="Gene3D" id="3.50.50.60">
    <property type="entry name" value="FAD/NAD(P)-binding domain"/>
    <property type="match status" value="1"/>
</dbReference>
<organism evidence="6 7">
    <name type="scientific">Gemmata palustris</name>
    <dbReference type="NCBI Taxonomy" id="2822762"/>
    <lineage>
        <taxon>Bacteria</taxon>
        <taxon>Pseudomonadati</taxon>
        <taxon>Planctomycetota</taxon>
        <taxon>Planctomycetia</taxon>
        <taxon>Gemmatales</taxon>
        <taxon>Gemmataceae</taxon>
        <taxon>Gemmata</taxon>
    </lineage>
</organism>
<evidence type="ECO:0000256" key="1">
    <source>
        <dbReference type="ARBA" id="ARBA00001974"/>
    </source>
</evidence>
<dbReference type="PRINTS" id="PR00420">
    <property type="entry name" value="RNGMNOXGNASE"/>
</dbReference>
<proteinExistence type="inferred from homology"/>
<evidence type="ECO:0000259" key="5">
    <source>
        <dbReference type="Pfam" id="PF01494"/>
    </source>
</evidence>
<dbReference type="InterPro" id="IPR050641">
    <property type="entry name" value="RIFMO-like"/>
</dbReference>
<comment type="caution">
    <text evidence="6">The sequence shown here is derived from an EMBL/GenBank/DDBJ whole genome shotgun (WGS) entry which is preliminary data.</text>
</comment>
<dbReference type="Gene3D" id="3.40.30.120">
    <property type="match status" value="1"/>
</dbReference>
<dbReference type="PANTHER" id="PTHR43004">
    <property type="entry name" value="TRK SYSTEM POTASSIUM UPTAKE PROTEIN"/>
    <property type="match status" value="1"/>
</dbReference>
<evidence type="ECO:0000313" key="7">
    <source>
        <dbReference type="Proteomes" id="UP000676565"/>
    </source>
</evidence>
<evidence type="ECO:0000256" key="2">
    <source>
        <dbReference type="ARBA" id="ARBA00007801"/>
    </source>
</evidence>
<comment type="similarity">
    <text evidence="2">Belongs to the PheA/TfdB FAD monooxygenase family.</text>
</comment>
<feature type="domain" description="FAD-binding" evidence="5">
    <location>
        <begin position="9"/>
        <end position="355"/>
    </location>
</feature>
<evidence type="ECO:0000313" key="6">
    <source>
        <dbReference type="EMBL" id="MBP3957540.1"/>
    </source>
</evidence>
<keyword evidence="6" id="KW-0560">Oxidoreductase</keyword>
<dbReference type="Pfam" id="PF01494">
    <property type="entry name" value="FAD_binding_3"/>
    <property type="match status" value="1"/>
</dbReference>
<keyword evidence="6" id="KW-0503">Monooxygenase</keyword>
<accession>A0ABS5BV64</accession>
<name>A0ABS5BV64_9BACT</name>
<gene>
    <name evidence="6" type="ORF">J8F10_20015</name>
</gene>
<dbReference type="InterPro" id="IPR036249">
    <property type="entry name" value="Thioredoxin-like_sf"/>
</dbReference>
<dbReference type="PANTHER" id="PTHR43004:SF19">
    <property type="entry name" value="BINDING MONOOXYGENASE, PUTATIVE (JCVI)-RELATED"/>
    <property type="match status" value="1"/>
</dbReference>
<sequence length="536" mass="58218">MSQTNSRLVLIVGAGPAGLALACDLARRGISYRIVDKADRLFIGSRGKGLQPRTLEVFHDLDVIDDVVDAGTPFPGFRCYAGDQVVWDRSLAQMLGIREPVATPDVPYPSAWIIPQWRTDEILHARLVRLGGGVELSTELVAFEQDADGVTATLIRDGVQQRVRAGYLVGTDGGRSFVRKELGVGFEGETFETERTIIGDVRVDGPLDHDHCHLLTRAGGVSSSERFSLWGLPGTEYFQLVANVSSDEVPALTLDAMQAMLKARSGRSDIRLHDLRWISLYRVNVRMAERFRVGRVFLAGDAAHVHSSAGGQGLNASVQDAYNLGWKLGAVLSGAPAELLDTYEAERMPVAADLLGITTRWHRQDFGGPPTGSEVGSGHKMFQLSLNYRAGPLAWEDRTAPGGVRAGDRAPDAPCCDAVGAPTRLFDVFRGPHFTLLTFGTDTREFVAEINTRYHELVRAYQVVRPGSAVEGASLADSEGFIHRVFEIDPAVGISLVLVRPDGYIGLVTCAENPATARLMRYLEMVTPIRVSGTPG</sequence>
<dbReference type="Gene3D" id="3.30.70.2450">
    <property type="match status" value="1"/>
</dbReference>
<dbReference type="NCBIfam" id="NF004832">
    <property type="entry name" value="PRK06184.1"/>
    <property type="match status" value="1"/>
</dbReference>
<protein>
    <submittedName>
        <fullName evidence="6">FAD-dependent monooxygenase</fullName>
    </submittedName>
</protein>
<dbReference type="InterPro" id="IPR002938">
    <property type="entry name" value="FAD-bd"/>
</dbReference>
<dbReference type="Proteomes" id="UP000676565">
    <property type="component" value="Unassembled WGS sequence"/>
</dbReference>
<keyword evidence="7" id="KW-1185">Reference proteome</keyword>
<comment type="cofactor">
    <cofactor evidence="1">
        <name>FAD</name>
        <dbReference type="ChEBI" id="CHEBI:57692"/>
    </cofactor>
</comment>
<dbReference type="GO" id="GO:0004497">
    <property type="term" value="F:monooxygenase activity"/>
    <property type="evidence" value="ECO:0007669"/>
    <property type="project" value="UniProtKB-KW"/>
</dbReference>
<keyword evidence="3" id="KW-0285">Flavoprotein</keyword>
<keyword evidence="4" id="KW-0274">FAD</keyword>
<dbReference type="EMBL" id="JAGKQQ010000001">
    <property type="protein sequence ID" value="MBP3957540.1"/>
    <property type="molecule type" value="Genomic_DNA"/>
</dbReference>
<evidence type="ECO:0000256" key="3">
    <source>
        <dbReference type="ARBA" id="ARBA00022630"/>
    </source>
</evidence>